<feature type="region of interest" description="Disordered" evidence="3">
    <location>
        <begin position="1"/>
        <end position="130"/>
    </location>
</feature>
<dbReference type="InterPro" id="IPR036514">
    <property type="entry name" value="SGNH_hydro_sf"/>
</dbReference>
<evidence type="ECO:0000256" key="3">
    <source>
        <dbReference type="SAM" id="MobiDB-lite"/>
    </source>
</evidence>
<name>A0ABU4U2C9_9PSEU</name>
<keyword evidence="2" id="KW-1015">Disulfide bond</keyword>
<organism evidence="6 7">
    <name type="scientific">Lentzea kristufekii</name>
    <dbReference type="NCBI Taxonomy" id="3095430"/>
    <lineage>
        <taxon>Bacteria</taxon>
        <taxon>Bacillati</taxon>
        <taxon>Actinomycetota</taxon>
        <taxon>Actinomycetes</taxon>
        <taxon>Pseudonocardiales</taxon>
        <taxon>Pseudonocardiaceae</taxon>
        <taxon>Lentzea</taxon>
    </lineage>
</organism>
<dbReference type="Gene3D" id="3.40.50.1110">
    <property type="entry name" value="SGNH hydrolase"/>
    <property type="match status" value="1"/>
</dbReference>
<feature type="chain" id="PRO_5046668426" evidence="4">
    <location>
        <begin position="18"/>
        <end position="1792"/>
    </location>
</feature>
<keyword evidence="7" id="KW-1185">Reference proteome</keyword>
<dbReference type="SUPFAM" id="SSF52266">
    <property type="entry name" value="SGNH hydrolase"/>
    <property type="match status" value="1"/>
</dbReference>
<dbReference type="Pfam" id="PF13385">
    <property type="entry name" value="Laminin_G_3"/>
    <property type="match status" value="1"/>
</dbReference>
<keyword evidence="1 4" id="KW-0732">Signal</keyword>
<gene>
    <name evidence="6" type="ORF">SK571_35615</name>
</gene>
<feature type="compositionally biased region" description="Low complexity" evidence="3">
    <location>
        <begin position="27"/>
        <end position="45"/>
    </location>
</feature>
<feature type="signal peptide" evidence="4">
    <location>
        <begin position="1"/>
        <end position="17"/>
    </location>
</feature>
<evidence type="ECO:0000259" key="5">
    <source>
        <dbReference type="SMART" id="SM00560"/>
    </source>
</evidence>
<sequence>MLAAAATVLSLTQPATAAPRPEPAAPQPAAAPQSETNAATEATEAQRTGQPVEISEKTTENSVVRANPDGTMTLSVHNQPVRVKRDGKWTATDNSLVRHADGKIAPKASTSDLTFSGGGDGPLATLKDGDKSVSLNWDKRLPTPVIDGDSATYPGVLPGVDLKVKANNLGYSHVLVVHNAEAAANPELTRIKYRLSGDGVQLSESDDLLKASDSKGNVAFGGSSPIMWDSSKAGKPGSVQGIDPSNGKISKLDVTAKPAGDGATEVEIKPAPGALTGPDVRYPVYIDPPLSKNRTNWITVTSAGWQTWNTGDWAKVGYCDRYRDSSCGGSSFKARSYFDFPVSELNHRFGYEATIFDAGFWVTQAHTAMGCTSEPTVAMIGSGINSGTRWPGPASTTDIDTKWSNVGDQCGGAREVEFEVEGVARDAARWDYQWLNLGLRAPGNEDTMDHWKRFGNNPRLDIKFSFRPQNPKPYSVSNAVICNGSIRTPDSKPTVSSTMEDSNNPALNLHLFHEIINADGTTVAKTGVPPEISSGSVGSFTSDNTLIDGLYKYKSYGRNIYPGNAGYYLWSDESPHTHFYVRGTPITQVPTIKSDDYVGGYWSRPQNQPGKFTFNSNGGKYISGFTYTFAGAGTEVAPSTTDCDYNRTFANGGWVGTTNGSATITVPSGLSPGRHTLHVRSFDEAHKLSPESQAFEFYVSPSFVTPAPTAKYEFENTPDVYSPESQGMEFSFVPDAAASGGKYLSMQSTTDGAWVTFEFRVPANGDYDIIAGLMNSTTAWPDQLTFALDGALVSKPFVSNSTTSRYDKQKLAGVQLTEGWHRLKVTMNKKPGSTATTFKTGFDFLELSPTVKLDAEVMPVVATDKPLDHMPDCCGPAWNSNAQRRFDNDELGKSFTLEFSTPIEADYSVGLGMTAAFHYGNFSVKIDDRPIGRTDTTPVNGYDPAAVAKFVPLNGVHLTAGKHRITFTAVGTDPASTHARYRIGLDYLTFLPINNVTTASFTDAMNNRGIGNDAGPTAALDYVNSGLSTEAMTAAGLAPGSVLSVNGATFTMPARNPATGNDNVVAIGQTIPFPAAQQVKANSVGLLVLSTAGETAARNATITYTDGTTSDPTMPKVGDWTAAPLQTDEIVLPYWKVLSTVDRTRRPVIRPVFLPTDPNKTLKSITLPNSGAALAPGVISTALHVLAMAPRPVDAGWVGTWAAPADGAVVPPDGHWFTDRTLRTVLKPTVRGAQVRVKFSNVGNDSPLQIGAASVAAQSGTEAATTAAPTALKFSGNASVTLNAGAEIYSDPIAMPGGNGNLVVSTYIPTGTTLAAVHGGASAPTFLAWNNNVADTTGTPFTTTLTGSYFVSAVDVSTADAGAGTVVVLGDSLSATAPPGTAQRDTWVDHLPGKLGSVGQVLPGGLVNASRAGVPDVGRWKLNDGSGTVARDSAGTAPATATGNVTFSPDHNGSVLLSGSGAALATSGKVVDTTRNFSVSAWVKTRSLTTAQTAVSQEGANADGFALHYSPTTRRWIFTLRGSDSTTSPWVRDMPSWDEATTDWTHLTGTFDAETRTAKLYVNGKLQGAIYDVIPFAANGKFVIGRSLSGASNHVNWFNGNVSDVRAHQRVLTVNDALLSYQQPDFAPFPNTGVLLGPDYKTEIERSVLSSANARTALVALGSAELLRGVPADQVRASLTDLINSRTGLKKQLRQDGTALHVVLTTIPPLGLAAGDPREVQRQQLNADMLTNYRNYDADHIVDFDAAVRDSGDASKVAAQYLTNGMPNDAYHGRLAEYLAEAVNDFPPRAEL</sequence>
<dbReference type="SUPFAM" id="SSF49899">
    <property type="entry name" value="Concanavalin A-like lectins/glucanases"/>
    <property type="match status" value="1"/>
</dbReference>
<reference evidence="6 7" key="1">
    <citation type="submission" date="2023-11" db="EMBL/GenBank/DDBJ databases">
        <title>Lentzea sokolovensis, sp. nov., Lentzea kristufkii, sp. nov., and Lentzea miocenensis, sp. nov., rare actinobacteria from Sokolov Coal Basin, Miocene lacustrine sediment, Czech Republic.</title>
        <authorList>
            <person name="Lara A."/>
            <person name="Kotroba L."/>
            <person name="Nouioui I."/>
            <person name="Neumann-Schaal M."/>
            <person name="Mast Y."/>
            <person name="Chronakova A."/>
        </authorList>
    </citation>
    <scope>NUCLEOTIDE SEQUENCE [LARGE SCALE GENOMIC DNA]</scope>
    <source>
        <strain evidence="6 7">BCCO 10_0798</strain>
    </source>
</reference>
<comment type="caution">
    <text evidence="6">The sequence shown here is derived from an EMBL/GenBank/DDBJ whole genome shotgun (WGS) entry which is preliminary data.</text>
</comment>
<protein>
    <submittedName>
        <fullName evidence="6">LamG-like jellyroll fold domain-containing protein</fullName>
    </submittedName>
</protein>
<dbReference type="EMBL" id="JAXAVV010000023">
    <property type="protein sequence ID" value="MDX8054727.1"/>
    <property type="molecule type" value="Genomic_DNA"/>
</dbReference>
<feature type="compositionally biased region" description="Polar residues" evidence="3">
    <location>
        <begin position="60"/>
        <end position="78"/>
    </location>
</feature>
<evidence type="ECO:0000256" key="4">
    <source>
        <dbReference type="SAM" id="SignalP"/>
    </source>
</evidence>
<dbReference type="PANTHER" id="PTHR43784">
    <property type="entry name" value="GDSL-LIKE LIPASE/ACYLHYDROLASE, PUTATIVE (AFU_ORTHOLOGUE AFUA_2G00820)-RELATED"/>
    <property type="match status" value="1"/>
</dbReference>
<dbReference type="PANTHER" id="PTHR43784:SF2">
    <property type="entry name" value="GDSL-LIKE LIPASE_ACYLHYDROLASE, PUTATIVE (AFU_ORTHOLOGUE AFUA_2G00820)-RELATED"/>
    <property type="match status" value="1"/>
</dbReference>
<dbReference type="Proteomes" id="UP001271792">
    <property type="component" value="Unassembled WGS sequence"/>
</dbReference>
<dbReference type="Gene3D" id="2.60.120.200">
    <property type="match status" value="1"/>
</dbReference>
<proteinExistence type="predicted"/>
<feature type="domain" description="LamG-like jellyroll fold" evidence="5">
    <location>
        <begin position="1475"/>
        <end position="1615"/>
    </location>
</feature>
<evidence type="ECO:0000256" key="1">
    <source>
        <dbReference type="ARBA" id="ARBA00022729"/>
    </source>
</evidence>
<accession>A0ABU4U2C9</accession>
<dbReference type="InterPro" id="IPR006558">
    <property type="entry name" value="LamG-like"/>
</dbReference>
<evidence type="ECO:0000313" key="6">
    <source>
        <dbReference type="EMBL" id="MDX8054727.1"/>
    </source>
</evidence>
<dbReference type="RefSeq" id="WP_319988497.1">
    <property type="nucleotide sequence ID" value="NZ_JAXAVV010000023.1"/>
</dbReference>
<dbReference type="SMART" id="SM00560">
    <property type="entry name" value="LamGL"/>
    <property type="match status" value="1"/>
</dbReference>
<dbReference type="InterPro" id="IPR053140">
    <property type="entry name" value="GDSL_Rv0518-like"/>
</dbReference>
<dbReference type="InterPro" id="IPR013320">
    <property type="entry name" value="ConA-like_dom_sf"/>
</dbReference>
<feature type="region of interest" description="Disordered" evidence="3">
    <location>
        <begin position="1426"/>
        <end position="1447"/>
    </location>
</feature>
<evidence type="ECO:0000313" key="7">
    <source>
        <dbReference type="Proteomes" id="UP001271792"/>
    </source>
</evidence>
<evidence type="ECO:0000256" key="2">
    <source>
        <dbReference type="ARBA" id="ARBA00023157"/>
    </source>
</evidence>
<dbReference type="Gene3D" id="2.60.120.260">
    <property type="entry name" value="Galactose-binding domain-like"/>
    <property type="match status" value="1"/>
</dbReference>